<reference evidence="3" key="1">
    <citation type="submission" date="2015-07" db="EMBL/GenBank/DDBJ databases">
        <authorList>
            <person name="Liu B."/>
            <person name="Wang J."/>
            <person name="Zhu Y."/>
            <person name="Liu G."/>
            <person name="Chen Q."/>
            <person name="Lan J."/>
            <person name="Che J."/>
            <person name="Ge C."/>
            <person name="Shi H."/>
            <person name="Pan Z."/>
            <person name="Liu X."/>
        </authorList>
    </citation>
    <scope>NUCLEOTIDE SEQUENCE [LARGE SCALE GENOMIC DNA]</scope>
    <source>
        <strain evidence="3">DSM 23493</strain>
    </source>
</reference>
<evidence type="ECO:0000313" key="3">
    <source>
        <dbReference type="Proteomes" id="UP000037326"/>
    </source>
</evidence>
<gene>
    <name evidence="2" type="ORF">ACZ11_05065</name>
</gene>
<dbReference type="GO" id="GO:0007165">
    <property type="term" value="P:signal transduction"/>
    <property type="evidence" value="ECO:0007669"/>
    <property type="project" value="InterPro"/>
</dbReference>
<dbReference type="SUPFAM" id="SSF50341">
    <property type="entry name" value="CheW-like"/>
    <property type="match status" value="1"/>
</dbReference>
<dbReference type="AlphaFoldDB" id="A0A0K9FAG1"/>
<organism evidence="2 3">
    <name type="scientific">Lysinibacillus xylanilyticus</name>
    <dbReference type="NCBI Taxonomy" id="582475"/>
    <lineage>
        <taxon>Bacteria</taxon>
        <taxon>Bacillati</taxon>
        <taxon>Bacillota</taxon>
        <taxon>Bacilli</taxon>
        <taxon>Bacillales</taxon>
        <taxon>Bacillaceae</taxon>
        <taxon>Lysinibacillus</taxon>
    </lineage>
</organism>
<dbReference type="GO" id="GO:0005829">
    <property type="term" value="C:cytosol"/>
    <property type="evidence" value="ECO:0007669"/>
    <property type="project" value="TreeGrafter"/>
</dbReference>
<name>A0A0K9FAG1_9BACI</name>
<feature type="domain" description="CheW-like" evidence="1">
    <location>
        <begin position="3"/>
        <end position="141"/>
    </location>
</feature>
<dbReference type="PATRIC" id="fig|582475.4.peg.446"/>
<dbReference type="GO" id="GO:0006935">
    <property type="term" value="P:chemotaxis"/>
    <property type="evidence" value="ECO:0007669"/>
    <property type="project" value="InterPro"/>
</dbReference>
<dbReference type="InterPro" id="IPR036061">
    <property type="entry name" value="CheW-like_dom_sf"/>
</dbReference>
<evidence type="ECO:0000259" key="1">
    <source>
        <dbReference type="PROSITE" id="PS50851"/>
    </source>
</evidence>
<sequence>MESVKAVVFACGTEEYAVPVEQAISIEKLEQVTPIPHLPNYLLGFTRIRGELVPVLDFERILYNRSSNATTARIIVLNTDVVNYGLLVTEAREILDLDESVLKQMGLVNYSKTRYFTAVANLENRMITYVDPKILVNSLEGIREIINYLHKMLENEKENVEA</sequence>
<comment type="caution">
    <text evidence="2">The sequence shown here is derived from an EMBL/GenBank/DDBJ whole genome shotgun (WGS) entry which is preliminary data.</text>
</comment>
<dbReference type="GeneID" id="96597665"/>
<dbReference type="InterPro" id="IPR002545">
    <property type="entry name" value="CheW-lke_dom"/>
</dbReference>
<evidence type="ECO:0000313" key="2">
    <source>
        <dbReference type="EMBL" id="KMY31594.1"/>
    </source>
</evidence>
<dbReference type="PANTHER" id="PTHR22617">
    <property type="entry name" value="CHEMOTAXIS SENSOR HISTIDINE KINASE-RELATED"/>
    <property type="match status" value="1"/>
</dbReference>
<dbReference type="PROSITE" id="PS50851">
    <property type="entry name" value="CHEW"/>
    <property type="match status" value="1"/>
</dbReference>
<dbReference type="RefSeq" id="WP_049664248.1">
    <property type="nucleotide sequence ID" value="NZ_LFXJ01000005.1"/>
</dbReference>
<dbReference type="SMART" id="SM00260">
    <property type="entry name" value="CheW"/>
    <property type="match status" value="1"/>
</dbReference>
<protein>
    <submittedName>
        <fullName evidence="2">Chemotaxis protein CheW</fullName>
    </submittedName>
</protein>
<dbReference type="InterPro" id="IPR039315">
    <property type="entry name" value="CheW"/>
</dbReference>
<dbReference type="OrthoDB" id="9787997at2"/>
<dbReference type="Gene3D" id="2.30.30.40">
    <property type="entry name" value="SH3 Domains"/>
    <property type="match status" value="1"/>
</dbReference>
<dbReference type="PANTHER" id="PTHR22617:SF23">
    <property type="entry name" value="CHEMOTAXIS PROTEIN CHEW"/>
    <property type="match status" value="1"/>
</dbReference>
<dbReference type="Gene3D" id="2.40.50.180">
    <property type="entry name" value="CheA-289, Domain 4"/>
    <property type="match status" value="1"/>
</dbReference>
<accession>A0A0K9FAG1</accession>
<dbReference type="EMBL" id="LFXJ01000005">
    <property type="protein sequence ID" value="KMY31594.1"/>
    <property type="molecule type" value="Genomic_DNA"/>
</dbReference>
<dbReference type="Pfam" id="PF01584">
    <property type="entry name" value="CheW"/>
    <property type="match status" value="1"/>
</dbReference>
<dbReference type="Proteomes" id="UP000037326">
    <property type="component" value="Unassembled WGS sequence"/>
</dbReference>
<proteinExistence type="predicted"/>